<evidence type="ECO:0000313" key="7">
    <source>
        <dbReference type="EMBL" id="CAD8715394.1"/>
    </source>
</evidence>
<accession>A0A6U3HYM9</accession>
<feature type="compositionally biased region" description="Basic and acidic residues" evidence="6">
    <location>
        <begin position="39"/>
        <end position="49"/>
    </location>
</feature>
<evidence type="ECO:0000256" key="1">
    <source>
        <dbReference type="ARBA" id="ARBA00007879"/>
    </source>
</evidence>
<name>A0A6U3HYM9_9CHLO</name>
<protein>
    <recommendedName>
        <fullName evidence="9">Fe2OG dioxygenase domain-containing protein</fullName>
    </recommendedName>
</protein>
<dbReference type="InterPro" id="IPR032862">
    <property type="entry name" value="ALKBH6"/>
</dbReference>
<dbReference type="SUPFAM" id="SSF51197">
    <property type="entry name" value="Clavaminate synthase-like"/>
    <property type="match status" value="1"/>
</dbReference>
<evidence type="ECO:0008006" key="9">
    <source>
        <dbReference type="Google" id="ProtNLM"/>
    </source>
</evidence>
<organism evidence="7">
    <name type="scientific">Mantoniella antarctica</name>
    <dbReference type="NCBI Taxonomy" id="81844"/>
    <lineage>
        <taxon>Eukaryota</taxon>
        <taxon>Viridiplantae</taxon>
        <taxon>Chlorophyta</taxon>
        <taxon>Mamiellophyceae</taxon>
        <taxon>Mamiellales</taxon>
        <taxon>Mamiellaceae</taxon>
        <taxon>Mantoniella</taxon>
    </lineage>
</organism>
<dbReference type="EMBL" id="HBFC01027953">
    <property type="protein sequence ID" value="CAD8715396.1"/>
    <property type="molecule type" value="Transcribed_RNA"/>
</dbReference>
<evidence type="ECO:0000256" key="6">
    <source>
        <dbReference type="SAM" id="MobiDB-lite"/>
    </source>
</evidence>
<evidence type="ECO:0000256" key="2">
    <source>
        <dbReference type="ARBA" id="ARBA00022723"/>
    </source>
</evidence>
<dbReference type="PANTHER" id="PTHR46030:SF1">
    <property type="entry name" value="ALPHA-KETOGLUTARATE-DEPENDENT DIOXYGENASE ALKB HOMOLOG 6"/>
    <property type="match status" value="1"/>
</dbReference>
<evidence type="ECO:0000256" key="4">
    <source>
        <dbReference type="ARBA" id="ARBA00023002"/>
    </source>
</evidence>
<dbReference type="PANTHER" id="PTHR46030">
    <property type="entry name" value="ALPHA-KETOGLUTARATE-DEPENDENT DIOXYGENASE ALKB HOMOLOG 6"/>
    <property type="match status" value="1"/>
</dbReference>
<feature type="region of interest" description="Disordered" evidence="6">
    <location>
        <begin position="1"/>
        <end position="56"/>
    </location>
</feature>
<keyword evidence="3" id="KW-0223">Dioxygenase</keyword>
<reference evidence="7" key="1">
    <citation type="submission" date="2021-01" db="EMBL/GenBank/DDBJ databases">
        <authorList>
            <person name="Corre E."/>
            <person name="Pelletier E."/>
            <person name="Niang G."/>
            <person name="Scheremetjew M."/>
            <person name="Finn R."/>
            <person name="Kale V."/>
            <person name="Holt S."/>
            <person name="Cochrane G."/>
            <person name="Meng A."/>
            <person name="Brown T."/>
            <person name="Cohen L."/>
        </authorList>
    </citation>
    <scope>NUCLEOTIDE SEQUENCE</scope>
    <source>
        <strain evidence="7">SL-175</strain>
    </source>
</reference>
<evidence type="ECO:0000256" key="5">
    <source>
        <dbReference type="ARBA" id="ARBA00023004"/>
    </source>
</evidence>
<dbReference type="EMBL" id="HBFC01027952">
    <property type="protein sequence ID" value="CAD8715394.1"/>
    <property type="molecule type" value="Transcribed_RNA"/>
</dbReference>
<keyword evidence="4" id="KW-0560">Oxidoreductase</keyword>
<gene>
    <name evidence="7" type="ORF">MANT1106_LOCUS16754</name>
    <name evidence="8" type="ORF">MANT1106_LOCUS16755</name>
</gene>
<evidence type="ECO:0000256" key="3">
    <source>
        <dbReference type="ARBA" id="ARBA00022964"/>
    </source>
</evidence>
<evidence type="ECO:0000313" key="8">
    <source>
        <dbReference type="EMBL" id="CAD8715396.1"/>
    </source>
</evidence>
<dbReference type="GO" id="GO:0005634">
    <property type="term" value="C:nucleus"/>
    <property type="evidence" value="ECO:0007669"/>
    <property type="project" value="TreeGrafter"/>
</dbReference>
<dbReference type="GO" id="GO:0046872">
    <property type="term" value="F:metal ion binding"/>
    <property type="evidence" value="ECO:0007669"/>
    <property type="project" value="UniProtKB-KW"/>
</dbReference>
<dbReference type="GO" id="GO:0051213">
    <property type="term" value="F:dioxygenase activity"/>
    <property type="evidence" value="ECO:0007669"/>
    <property type="project" value="UniProtKB-KW"/>
</dbReference>
<keyword evidence="2" id="KW-0479">Metal-binding</keyword>
<dbReference type="AlphaFoldDB" id="A0A6U3HYM9"/>
<proteinExistence type="inferred from homology"/>
<comment type="similarity">
    <text evidence="1">Belongs to the alkB family.</text>
</comment>
<keyword evidence="5" id="KW-0408">Iron</keyword>
<dbReference type="Gene3D" id="2.60.120.590">
    <property type="entry name" value="Alpha-ketoglutarate-dependent dioxygenase AlkB-like"/>
    <property type="match status" value="1"/>
</dbReference>
<sequence length="295" mass="32004">MPAVDFKALFIEERERRRKQQQQSEQEAAGGSATPHSNVDAKDAHHTKSAEPPPCVLAPRRPLVLTDFEIAKQFGVRGLHYIPDFITEEEEQSILRGVYADGTEQRWVQCGNRRVQNWGGKPGDAMVTEDLPPFAAALVDAVITSGVCDENTSPNHVLVNEYNQPAGITPHNDGALYAPHVAIVTLSGSALMDFWPTEGPAVEDDSNDPEAPQPLTQVMLRPRSLLLYQGGAYGLRHGIRNAAVDQVSARCANVDDLIGGGAYVNIGDAVTRGARRQSVVFVRKGLNHASLPVSD</sequence>
<dbReference type="InterPro" id="IPR037151">
    <property type="entry name" value="AlkB-like_sf"/>
</dbReference>